<dbReference type="EMBL" id="PZQS01000007">
    <property type="protein sequence ID" value="PVD27768.1"/>
    <property type="molecule type" value="Genomic_DNA"/>
</dbReference>
<dbReference type="Pfam" id="PF07679">
    <property type="entry name" value="I-set"/>
    <property type="match status" value="1"/>
</dbReference>
<dbReference type="OrthoDB" id="6159398at2759"/>
<dbReference type="PANTHER" id="PTHR48071">
    <property type="entry name" value="SRCR DOMAIN-CONTAINING PROTEIN"/>
    <property type="match status" value="1"/>
</dbReference>
<evidence type="ECO:0000313" key="6">
    <source>
        <dbReference type="Proteomes" id="UP000245119"/>
    </source>
</evidence>
<dbReference type="InterPro" id="IPR013783">
    <property type="entry name" value="Ig-like_fold"/>
</dbReference>
<dbReference type="PROSITE" id="PS50835">
    <property type="entry name" value="IG_LIKE"/>
    <property type="match status" value="1"/>
</dbReference>
<feature type="disulfide bond" evidence="2">
    <location>
        <begin position="126"/>
        <end position="136"/>
    </location>
</feature>
<dbReference type="InterPro" id="IPR013098">
    <property type="entry name" value="Ig_I-set"/>
</dbReference>
<dbReference type="InterPro" id="IPR001190">
    <property type="entry name" value="SRCR"/>
</dbReference>
<dbReference type="InterPro" id="IPR036772">
    <property type="entry name" value="SRCR-like_dom_sf"/>
</dbReference>
<dbReference type="AlphaFoldDB" id="A0A2T7P2Y4"/>
<evidence type="ECO:0000256" key="1">
    <source>
        <dbReference type="ARBA" id="ARBA00023157"/>
    </source>
</evidence>
<name>A0A2T7P2Y4_POMCA</name>
<dbReference type="PROSITE" id="PS50287">
    <property type="entry name" value="SRCR_2"/>
    <property type="match status" value="2"/>
</dbReference>
<dbReference type="STRING" id="400727.A0A2T7P2Y4"/>
<dbReference type="InterPro" id="IPR003599">
    <property type="entry name" value="Ig_sub"/>
</dbReference>
<dbReference type="SUPFAM" id="SSF48726">
    <property type="entry name" value="Immunoglobulin"/>
    <property type="match status" value="1"/>
</dbReference>
<accession>A0A2T7P2Y4</accession>
<proteinExistence type="predicted"/>
<evidence type="ECO:0000259" key="4">
    <source>
        <dbReference type="PROSITE" id="PS50835"/>
    </source>
</evidence>
<dbReference type="Proteomes" id="UP000245119">
    <property type="component" value="Linkage Group LG7"/>
</dbReference>
<dbReference type="InterPro" id="IPR036179">
    <property type="entry name" value="Ig-like_dom_sf"/>
</dbReference>
<feature type="domain" description="Ig-like" evidence="4">
    <location>
        <begin position="185"/>
        <end position="284"/>
    </location>
</feature>
<dbReference type="GO" id="GO:0016020">
    <property type="term" value="C:membrane"/>
    <property type="evidence" value="ECO:0007669"/>
    <property type="project" value="InterPro"/>
</dbReference>
<dbReference type="SUPFAM" id="SSF56487">
    <property type="entry name" value="SRCR-like"/>
    <property type="match status" value="2"/>
</dbReference>
<dbReference type="PANTHER" id="PTHR48071:SF18">
    <property type="entry name" value="DELETED IN MALIGNANT BRAIN TUMORS 1 PROTEIN-RELATED"/>
    <property type="match status" value="1"/>
</dbReference>
<evidence type="ECO:0000313" key="5">
    <source>
        <dbReference type="EMBL" id="PVD27768.1"/>
    </source>
</evidence>
<reference evidence="5 6" key="1">
    <citation type="submission" date="2018-04" db="EMBL/GenBank/DDBJ databases">
        <title>The genome of golden apple snail Pomacea canaliculata provides insight into stress tolerance and invasive adaptation.</title>
        <authorList>
            <person name="Liu C."/>
            <person name="Liu B."/>
            <person name="Ren Y."/>
            <person name="Zhang Y."/>
            <person name="Wang H."/>
            <person name="Li S."/>
            <person name="Jiang F."/>
            <person name="Yin L."/>
            <person name="Zhang G."/>
            <person name="Qian W."/>
            <person name="Fan W."/>
        </authorList>
    </citation>
    <scope>NUCLEOTIDE SEQUENCE [LARGE SCALE GENOMIC DNA]</scope>
    <source>
        <strain evidence="5">SZHN2017</strain>
        <tissue evidence="5">Muscle</tissue>
    </source>
</reference>
<dbReference type="InterPro" id="IPR007110">
    <property type="entry name" value="Ig-like_dom"/>
</dbReference>
<dbReference type="Gene3D" id="2.60.40.10">
    <property type="entry name" value="Immunoglobulins"/>
    <property type="match status" value="1"/>
</dbReference>
<feature type="domain" description="SRCR" evidence="3">
    <location>
        <begin position="54"/>
        <end position="157"/>
    </location>
</feature>
<gene>
    <name evidence="5" type="ORF">C0Q70_12940</name>
</gene>
<comment type="caution">
    <text evidence="5">The sequence shown here is derived from an EMBL/GenBank/DDBJ whole genome shotgun (WGS) entry which is preliminary data.</text>
</comment>
<protein>
    <recommendedName>
        <fullName evidence="7">SRCR domain-containing protein</fullName>
    </recommendedName>
</protein>
<sequence>MFGPGGGEANILLDNLVCEGTESSLANCNHSGVLKHNCSHSNDVGVICKLDDQLSLAGIRRIKNDMGRVNINVGGRTSSLCGNVTTGSADVICSQLKLESGAALITRASTFGPRQETGFVMIDLNCSGNETNIFACDHRILGISNQCDTEELGVVCSNNPPVITMTSDVATCSPQTAPHVIFTDPSSVLSFKLNAEDNKTVSVSENSNVNMTCVASGRPAPRMRLVGGSNRHELMSRAEGDIESHEKSRELSFFMCKAQCEDSGDYTCEVDNGVGNVTQSVMLLVTCNVTRAGLHPLSRKRSRYVGRLKFLSKEGDPSSVFLEFNKGTIFAFDLEADGCIALIYNVALNADILPMFTVVYVEPRRALPTRSKRDGGLLTVGLPCLEFSPDVQNKTSLAWNWDKLSRVLSLTPVCTQFPSPAGLMSHQIGTSAWLCGQSNVSHCATRSTSITAELILRGANFRTKRSLRWPIDMRLIRIFSSEQQDEIFLDTLLEDRKTARTDGNADRNHSVVCACVRAYESEIGREILQTLQILTPGRT</sequence>
<organism evidence="5 6">
    <name type="scientific">Pomacea canaliculata</name>
    <name type="common">Golden apple snail</name>
    <dbReference type="NCBI Taxonomy" id="400727"/>
    <lineage>
        <taxon>Eukaryota</taxon>
        <taxon>Metazoa</taxon>
        <taxon>Spiralia</taxon>
        <taxon>Lophotrochozoa</taxon>
        <taxon>Mollusca</taxon>
        <taxon>Gastropoda</taxon>
        <taxon>Caenogastropoda</taxon>
        <taxon>Architaenioglossa</taxon>
        <taxon>Ampullarioidea</taxon>
        <taxon>Ampullariidae</taxon>
        <taxon>Pomacea</taxon>
    </lineage>
</organism>
<feature type="domain" description="SRCR" evidence="3">
    <location>
        <begin position="1"/>
        <end position="49"/>
    </location>
</feature>
<evidence type="ECO:0008006" key="7">
    <source>
        <dbReference type="Google" id="ProtNLM"/>
    </source>
</evidence>
<evidence type="ECO:0000259" key="3">
    <source>
        <dbReference type="PROSITE" id="PS50287"/>
    </source>
</evidence>
<feature type="disulfide bond" evidence="2">
    <location>
        <begin position="18"/>
        <end position="28"/>
    </location>
</feature>
<dbReference type="Pfam" id="PF00530">
    <property type="entry name" value="SRCR"/>
    <property type="match status" value="2"/>
</dbReference>
<dbReference type="Gene3D" id="3.10.250.10">
    <property type="entry name" value="SRCR-like domain"/>
    <property type="match status" value="2"/>
</dbReference>
<dbReference type="SMART" id="SM00409">
    <property type="entry name" value="IG"/>
    <property type="match status" value="1"/>
</dbReference>
<evidence type="ECO:0000256" key="2">
    <source>
        <dbReference type="PROSITE-ProRule" id="PRU00196"/>
    </source>
</evidence>
<comment type="caution">
    <text evidence="2">Lacks conserved residue(s) required for the propagation of feature annotation.</text>
</comment>
<keyword evidence="1 2" id="KW-1015">Disulfide bond</keyword>
<dbReference type="SMART" id="SM00202">
    <property type="entry name" value="SR"/>
    <property type="match status" value="1"/>
</dbReference>
<keyword evidence="6" id="KW-1185">Reference proteome</keyword>